<dbReference type="GO" id="GO:0003677">
    <property type="term" value="F:DNA binding"/>
    <property type="evidence" value="ECO:0007669"/>
    <property type="project" value="UniProtKB-KW"/>
</dbReference>
<reference evidence="2" key="1">
    <citation type="submission" date="2022-08" db="EMBL/GenBank/DDBJ databases">
        <title>Genome sequencing of akame (Lates japonicus).</title>
        <authorList>
            <person name="Hashiguchi Y."/>
            <person name="Takahashi H."/>
        </authorList>
    </citation>
    <scope>NUCLEOTIDE SEQUENCE</scope>
    <source>
        <strain evidence="2">Kochi</strain>
    </source>
</reference>
<protein>
    <submittedName>
        <fullName evidence="2">DNA-binding protein SATB2-like protein</fullName>
    </submittedName>
</protein>
<accession>A0AAD3RHV8</accession>
<feature type="compositionally biased region" description="Basic and acidic residues" evidence="1">
    <location>
        <begin position="60"/>
        <end position="70"/>
    </location>
</feature>
<name>A0AAD3RHV8_LATJO</name>
<dbReference type="Proteomes" id="UP001279410">
    <property type="component" value="Unassembled WGS sequence"/>
</dbReference>
<dbReference type="EMBL" id="BRZM01000201">
    <property type="protein sequence ID" value="GLD69302.1"/>
    <property type="molecule type" value="Genomic_DNA"/>
</dbReference>
<dbReference type="AlphaFoldDB" id="A0AAD3RHV8"/>
<sequence>MVSESMSLHWRTATEEELVPSSCRVMKASHTVLGAPPEVFPGMEQRGGAGGGGTENPGLQDRDSPDERGDSPASSGPPPGKLSRLEVNGSPANHRSRQNGTPLRPLGVEPSRKHSWPGGCGLLTPAADSCAERATRCLGFHAPSLFHWFPLQPAEPLPAWINTGCSSAVPPWARSSARFAARRLALHKAEQAVFGFKFTLSHCFVTFPR</sequence>
<gene>
    <name evidence="2" type="ORF">AKAME5_002061500</name>
</gene>
<evidence type="ECO:0000256" key="1">
    <source>
        <dbReference type="SAM" id="MobiDB-lite"/>
    </source>
</evidence>
<feature type="compositionally biased region" description="Gly residues" evidence="1">
    <location>
        <begin position="45"/>
        <end position="55"/>
    </location>
</feature>
<feature type="region of interest" description="Disordered" evidence="1">
    <location>
        <begin position="34"/>
        <end position="115"/>
    </location>
</feature>
<organism evidence="2 3">
    <name type="scientific">Lates japonicus</name>
    <name type="common">Japanese lates</name>
    <dbReference type="NCBI Taxonomy" id="270547"/>
    <lineage>
        <taxon>Eukaryota</taxon>
        <taxon>Metazoa</taxon>
        <taxon>Chordata</taxon>
        <taxon>Craniata</taxon>
        <taxon>Vertebrata</taxon>
        <taxon>Euteleostomi</taxon>
        <taxon>Actinopterygii</taxon>
        <taxon>Neopterygii</taxon>
        <taxon>Teleostei</taxon>
        <taxon>Neoteleostei</taxon>
        <taxon>Acanthomorphata</taxon>
        <taxon>Carangaria</taxon>
        <taxon>Carangaria incertae sedis</taxon>
        <taxon>Centropomidae</taxon>
        <taxon>Lates</taxon>
    </lineage>
</organism>
<evidence type="ECO:0000313" key="2">
    <source>
        <dbReference type="EMBL" id="GLD69302.1"/>
    </source>
</evidence>
<comment type="caution">
    <text evidence="2">The sequence shown here is derived from an EMBL/GenBank/DDBJ whole genome shotgun (WGS) entry which is preliminary data.</text>
</comment>
<evidence type="ECO:0000313" key="3">
    <source>
        <dbReference type="Proteomes" id="UP001279410"/>
    </source>
</evidence>
<keyword evidence="3" id="KW-1185">Reference proteome</keyword>
<proteinExistence type="predicted"/>
<keyword evidence="2" id="KW-0238">DNA-binding</keyword>
<feature type="compositionally biased region" description="Polar residues" evidence="1">
    <location>
        <begin position="90"/>
        <end position="101"/>
    </location>
</feature>